<keyword evidence="1" id="KW-0732">Signal</keyword>
<comment type="caution">
    <text evidence="2">The sequence shown here is derived from an EMBL/GenBank/DDBJ whole genome shotgun (WGS) entry which is preliminary data.</text>
</comment>
<organism evidence="2 3">
    <name type="scientific">Algoriphagus aquaeductus</name>
    <dbReference type="NCBI Taxonomy" id="475299"/>
    <lineage>
        <taxon>Bacteria</taxon>
        <taxon>Pseudomonadati</taxon>
        <taxon>Bacteroidota</taxon>
        <taxon>Cytophagia</taxon>
        <taxon>Cytophagales</taxon>
        <taxon>Cyclobacteriaceae</taxon>
        <taxon>Algoriphagus</taxon>
    </lineage>
</organism>
<evidence type="ECO:0000313" key="3">
    <source>
        <dbReference type="Proteomes" id="UP000248917"/>
    </source>
</evidence>
<name>A0A326RJK9_9BACT</name>
<dbReference type="EMBL" id="QKTX01000019">
    <property type="protein sequence ID" value="PZV77617.1"/>
    <property type="molecule type" value="Genomic_DNA"/>
</dbReference>
<feature type="signal peptide" evidence="1">
    <location>
        <begin position="1"/>
        <end position="20"/>
    </location>
</feature>
<accession>A0A326RJK9</accession>
<dbReference type="AlphaFoldDB" id="A0A326RJK9"/>
<dbReference type="Proteomes" id="UP000248917">
    <property type="component" value="Unassembled WGS sequence"/>
</dbReference>
<sequence>MKTLFSTLSFLIIAISAGFAQQNPYETLKESLGSEQVNPSVLFPLEIEGVKVTDAKVDYRFPLEEGKSELILTMDDFKSLESAVFKFDVTDRAKLIEAFDAGTSKGFTVDFEKDGPVNFCRLISIGNNPDEAYLLVGNEKQAELLRIVYPKNSQKLIQSLKIKLENTLN</sequence>
<reference evidence="2 3" key="1">
    <citation type="submission" date="2018-06" db="EMBL/GenBank/DDBJ databases">
        <title>Genomic Encyclopedia of Archaeal and Bacterial Type Strains, Phase II (KMG-II): from individual species to whole genera.</title>
        <authorList>
            <person name="Goeker M."/>
        </authorList>
    </citation>
    <scope>NUCLEOTIDE SEQUENCE [LARGE SCALE GENOMIC DNA]</scope>
    <source>
        <strain evidence="2 3">T4</strain>
    </source>
</reference>
<proteinExistence type="predicted"/>
<keyword evidence="3" id="KW-1185">Reference proteome</keyword>
<dbReference type="RefSeq" id="WP_146250932.1">
    <property type="nucleotide sequence ID" value="NZ_QKTX01000019.1"/>
</dbReference>
<evidence type="ECO:0000313" key="2">
    <source>
        <dbReference type="EMBL" id="PZV77617.1"/>
    </source>
</evidence>
<evidence type="ECO:0000256" key="1">
    <source>
        <dbReference type="SAM" id="SignalP"/>
    </source>
</evidence>
<protein>
    <submittedName>
        <fullName evidence="2">Uncharacterized protein</fullName>
    </submittedName>
</protein>
<dbReference type="OrthoDB" id="827155at2"/>
<gene>
    <name evidence="2" type="ORF">CLV31_11930</name>
</gene>
<feature type="chain" id="PRO_5016253126" evidence="1">
    <location>
        <begin position="21"/>
        <end position="169"/>
    </location>
</feature>